<dbReference type="GO" id="GO:0005886">
    <property type="term" value="C:plasma membrane"/>
    <property type="evidence" value="ECO:0007669"/>
    <property type="project" value="UniProtKB-SubCell"/>
</dbReference>
<feature type="compositionally biased region" description="Low complexity" evidence="7">
    <location>
        <begin position="909"/>
        <end position="922"/>
    </location>
</feature>
<feature type="region of interest" description="Disordered" evidence="7">
    <location>
        <begin position="678"/>
        <end position="717"/>
    </location>
</feature>
<feature type="compositionally biased region" description="Basic and acidic residues" evidence="7">
    <location>
        <begin position="452"/>
        <end position="477"/>
    </location>
</feature>
<dbReference type="SUPFAM" id="SSF49562">
    <property type="entry name" value="C2 domain (Calcium/lipid-binding domain, CaLB)"/>
    <property type="match status" value="2"/>
</dbReference>
<evidence type="ECO:0000256" key="1">
    <source>
        <dbReference type="ARBA" id="ARBA00004236"/>
    </source>
</evidence>
<feature type="compositionally biased region" description="Polar residues" evidence="7">
    <location>
        <begin position="334"/>
        <end position="343"/>
    </location>
</feature>
<dbReference type="GO" id="GO:0070382">
    <property type="term" value="C:exocytic vesicle"/>
    <property type="evidence" value="ECO:0007669"/>
    <property type="project" value="TreeGrafter"/>
</dbReference>
<keyword evidence="11" id="KW-1185">Reference proteome</keyword>
<feature type="region of interest" description="Disordered" evidence="7">
    <location>
        <begin position="815"/>
        <end position="836"/>
    </location>
</feature>
<keyword evidence="5" id="KW-0472">Membrane</keyword>
<feature type="region of interest" description="Disordered" evidence="7">
    <location>
        <begin position="447"/>
        <end position="496"/>
    </location>
</feature>
<feature type="region of interest" description="Disordered" evidence="7">
    <location>
        <begin position="1214"/>
        <end position="1277"/>
    </location>
</feature>
<evidence type="ECO:0000256" key="5">
    <source>
        <dbReference type="ARBA" id="ARBA00023136"/>
    </source>
</evidence>
<dbReference type="FunFam" id="2.60.40.150:FF:000006">
    <property type="entry name" value="Synaptotagmin-like 5, isoform CRA_a"/>
    <property type="match status" value="1"/>
</dbReference>
<keyword evidence="3" id="KW-0268">Exocytosis</keyword>
<dbReference type="EMBL" id="JAVHJS010000017">
    <property type="protein sequence ID" value="KAK2831258.1"/>
    <property type="molecule type" value="Genomic_DNA"/>
</dbReference>
<evidence type="ECO:0000259" key="9">
    <source>
        <dbReference type="PROSITE" id="PS50916"/>
    </source>
</evidence>
<feature type="region of interest" description="Disordered" evidence="7">
    <location>
        <begin position="1051"/>
        <end position="1182"/>
    </location>
</feature>
<dbReference type="InterPro" id="IPR010911">
    <property type="entry name" value="Rab_BD"/>
</dbReference>
<feature type="region of interest" description="Disordered" evidence="7">
    <location>
        <begin position="1434"/>
        <end position="1467"/>
    </location>
</feature>
<dbReference type="PANTHER" id="PTHR45716">
    <property type="entry name" value="BITESIZE, ISOFORM I"/>
    <property type="match status" value="1"/>
</dbReference>
<feature type="compositionally biased region" description="Basic and acidic residues" evidence="7">
    <location>
        <begin position="815"/>
        <end position="829"/>
    </location>
</feature>
<feature type="region of interest" description="Disordered" evidence="7">
    <location>
        <begin position="521"/>
        <end position="543"/>
    </location>
</feature>
<feature type="compositionally biased region" description="Polar residues" evidence="7">
    <location>
        <begin position="369"/>
        <end position="380"/>
    </location>
</feature>
<dbReference type="Proteomes" id="UP001187315">
    <property type="component" value="Unassembled WGS sequence"/>
</dbReference>
<accession>A0AA88M961</accession>
<dbReference type="SMART" id="SM00239">
    <property type="entry name" value="C2"/>
    <property type="match status" value="2"/>
</dbReference>
<feature type="compositionally biased region" description="Basic and acidic residues" evidence="7">
    <location>
        <begin position="850"/>
        <end position="859"/>
    </location>
</feature>
<keyword evidence="2" id="KW-1003">Cell membrane</keyword>
<dbReference type="InterPro" id="IPR035892">
    <property type="entry name" value="C2_domain_sf"/>
</dbReference>
<dbReference type="GO" id="GO:0006886">
    <property type="term" value="P:intracellular protein transport"/>
    <property type="evidence" value="ECO:0007669"/>
    <property type="project" value="InterPro"/>
</dbReference>
<evidence type="ECO:0000256" key="4">
    <source>
        <dbReference type="ARBA" id="ARBA00022737"/>
    </source>
</evidence>
<feature type="region of interest" description="Disordered" evidence="7">
    <location>
        <begin position="223"/>
        <end position="391"/>
    </location>
</feature>
<sequence length="1798" mass="202198">MIDLSYLNEEEQEAIMAVLKRDAELKKAEEERVKHLQEQGPEEGKLKYITGEWFYEVKSQRHQDRIHGSDIIIASMKQKKPMTVEFSTQSWRDRPNKSNNDLMTPQPKSTDNLKERRPTETQQESRNRQRHNPFNNVPMDLDFDVTNGPLVPETKNPPDVDSTLNKEGSEIDTKTKVFHILPEKPPRQKPVPKKRTKIFNVQNSAADSTSSISSQSVSTNTSVSTQSASTCSSTMSPVSTQSMSTNSDSRSTLSTQSMSTNSEIRSLPPKGILKHSSSCSSSDSNIKSRLPQPRKTLNIASTKTGHEHILEENAVTQESIEESSLKDKEPLKPTSLQKSTFPTSRLPVRSSMVLNNPTQTAKEKPNIQPRLSLSSSTQSNDEQKTEGILDTKQQCEKSLNWLISAEPEKQNIADGMIKEPLSIPRARAKSPYEALLAKPLKESINPQIILKNQEKEDSKASKRENETTEEKLDRPLSIRDQQAYEASNPTNACNRTDPSFAACESDYMPCLFDMKITRGTNNKTENRTGPLMANLRSPKASEEQGDSIAKVLEWFSRSSDSSDRLDCEGIMPDTEDDIRIEDIDFDTEINSRPNAENNVYLIIPRHMHEDRAMTSDVFLNKSDLAVEKDKKETSMNSQAVQDLIDQTKPLSTEEISAIGSSSLFRHRSPQDTSIRLLDSEKTTPKEKELEITDKKKGSRNTEKTGILDNNPNQHELQGFKASHSPKIDNLQSLWEQGTIEEPVMLLSKPNINSEKENIDQNNFGRKVIEFKEEPTKTDISPKYSVNENKKYVNKSHVKNISNVGEIQADDITYEHLNKKEDSDRDKSKDIQAPMSNINQIKDIMALSSTSDKDGNKCLDQKSSSSIDLRLQIGDHSNDNVGGNDNSSEEGCATILEMDQKIKTEEKESQLSPTPTSSVPSQQENPVPVAKKSIQQQNNKAERIKELKSFWEKEKLQSNIRTKSMAANDTNSSATFTKLNKRFTKSEYDLSTISTESEAETFNFTVLPLRDRIDKTVTGEGMNSLQFKMLRDFWAGSSKQSSNFENKIHKQLSQDGKQAKTYKEVSQLEQVDTKHSSNQNTCPNQAEKGFGNDNRNTMPMTSETERQLQSFSKEKTVDKSPDIGTTANLHISPTEPDVLRSSHCPQPKSGLKLSPKDTSSPKTPEFQQQTRSTGKGTLHGRGNSLRRATSMFAINTETQGENLPLQSKKVSDTVRPQLGKMPESTVLSSTKTPEFKEVNLQSKKSPEITKSKQSATDRSTSEDPDSQPLARSFVSRDNQHYLGITENRGKDISPQGTPQKKSELVCTSFQTDGSVRCCLENADTPIDAAELRTRRGSWGHASEDNPETLNRVDSFSGTSANFTEVSLVQEALRRASTRPVYHKSLEDITAVPRQSKKSKHMDDFVTSSYAISSTPSPSSSSFSDKEHLRKISKSVPNFLENENDGDESDLECSSHSSKHWKNSPQAKLKSHSRMAAAPSMSRSIISISSADFGNVEVQGTIQFSISYVQKLREFHIFVVQCQNLAAVDVKRNRSDPYVKSYLIPDTANLGKRKTSVKKKNLNPTYNEILRYRVRMEYLKTQILNLSVWHNDTFGRNSFLGETEIDLSKWDFGSPWINCLHLKPRNTSSILSTDERGEMRLAIRFLPHISLSKSALGSGEIHIWVRDCRNLPLIRGVTINPYVKCYVLPDTSKKSCQKTRALKRTASPVFNHTMVYDGFRTEDLKEACVELTVWDRDRLSDHLVGGLRLGLGTGQSYGTNVDWMDSVDKEVALWQRMMDSPNEWVEDVLPLRIMTVAKLT</sequence>
<evidence type="ECO:0000259" key="8">
    <source>
        <dbReference type="PROSITE" id="PS50004"/>
    </source>
</evidence>
<evidence type="ECO:0000256" key="6">
    <source>
        <dbReference type="ARBA" id="ARBA00072164"/>
    </source>
</evidence>
<feature type="compositionally biased region" description="Polar residues" evidence="7">
    <location>
        <begin position="484"/>
        <end position="496"/>
    </location>
</feature>
<feature type="domain" description="C2" evidence="8">
    <location>
        <begin position="1633"/>
        <end position="1762"/>
    </location>
</feature>
<feature type="domain" description="RabBD" evidence="9">
    <location>
        <begin position="1"/>
        <end position="57"/>
    </location>
</feature>
<comment type="caution">
    <text evidence="10">The sequence shown here is derived from an EMBL/GenBank/DDBJ whole genome shotgun (WGS) entry which is preliminary data.</text>
</comment>
<feature type="compositionally biased region" description="Polar residues" evidence="7">
    <location>
        <begin position="1155"/>
        <end position="1174"/>
    </location>
</feature>
<feature type="domain" description="C2" evidence="8">
    <location>
        <begin position="1496"/>
        <end position="1619"/>
    </location>
</feature>
<feature type="compositionally biased region" description="Basic and acidic residues" evidence="7">
    <location>
        <begin position="111"/>
        <end position="127"/>
    </location>
</feature>
<comment type="subcellular location">
    <subcellularLocation>
        <location evidence="1">Cell membrane</location>
    </subcellularLocation>
</comment>
<evidence type="ECO:0000313" key="10">
    <source>
        <dbReference type="EMBL" id="KAK2831258.1"/>
    </source>
</evidence>
<dbReference type="Pfam" id="PF00168">
    <property type="entry name" value="C2"/>
    <property type="match status" value="2"/>
</dbReference>
<feature type="compositionally biased region" description="Low complexity" evidence="7">
    <location>
        <begin position="223"/>
        <end position="240"/>
    </location>
</feature>
<feature type="compositionally biased region" description="Basic and acidic residues" evidence="7">
    <location>
        <begin position="381"/>
        <end position="391"/>
    </location>
</feature>
<feature type="compositionally biased region" description="Basic and acidic residues" evidence="7">
    <location>
        <begin position="1111"/>
        <end position="1120"/>
    </location>
</feature>
<dbReference type="InterPro" id="IPR000008">
    <property type="entry name" value="C2_dom"/>
</dbReference>
<evidence type="ECO:0000256" key="2">
    <source>
        <dbReference type="ARBA" id="ARBA00022475"/>
    </source>
</evidence>
<feature type="compositionally biased region" description="Polar residues" evidence="7">
    <location>
        <begin position="1092"/>
        <end position="1110"/>
    </location>
</feature>
<proteinExistence type="predicted"/>
<evidence type="ECO:0000256" key="3">
    <source>
        <dbReference type="ARBA" id="ARBA00022483"/>
    </source>
</evidence>
<dbReference type="FunFam" id="2.60.40.150:FF:000040">
    <property type="entry name" value="synaptotagmin-like protein 2 isoform X2"/>
    <property type="match status" value="1"/>
</dbReference>
<dbReference type="GO" id="GO:0006887">
    <property type="term" value="P:exocytosis"/>
    <property type="evidence" value="ECO:0007669"/>
    <property type="project" value="UniProtKB-KW"/>
</dbReference>
<feature type="region of interest" description="Disordered" evidence="7">
    <location>
        <begin position="83"/>
        <end position="170"/>
    </location>
</feature>
<dbReference type="PROSITE" id="PS50916">
    <property type="entry name" value="RABBD"/>
    <property type="match status" value="1"/>
</dbReference>
<protein>
    <recommendedName>
        <fullName evidence="6">Synaptotagmin-like protein 2</fullName>
    </recommendedName>
</protein>
<dbReference type="GO" id="GO:0031267">
    <property type="term" value="F:small GTPase binding"/>
    <property type="evidence" value="ECO:0007669"/>
    <property type="project" value="InterPro"/>
</dbReference>
<feature type="compositionally biased region" description="Basic and acidic residues" evidence="7">
    <location>
        <begin position="678"/>
        <end position="702"/>
    </location>
</feature>
<name>A0AA88M961_TACVA</name>
<dbReference type="PROSITE" id="PS50004">
    <property type="entry name" value="C2"/>
    <property type="match status" value="2"/>
</dbReference>
<dbReference type="PANTHER" id="PTHR45716:SF5">
    <property type="entry name" value="SYNAPTOTAGMIN-LIKE PROTEIN 2"/>
    <property type="match status" value="1"/>
</dbReference>
<gene>
    <name evidence="10" type="ORF">Q7C36_016344</name>
</gene>
<dbReference type="InterPro" id="IPR043567">
    <property type="entry name" value="SYTL1-5_C2B"/>
</dbReference>
<organism evidence="10 11">
    <name type="scientific">Tachysurus vachellii</name>
    <name type="common">Darkbarbel catfish</name>
    <name type="synonym">Pelteobagrus vachellii</name>
    <dbReference type="NCBI Taxonomy" id="175792"/>
    <lineage>
        <taxon>Eukaryota</taxon>
        <taxon>Metazoa</taxon>
        <taxon>Chordata</taxon>
        <taxon>Craniata</taxon>
        <taxon>Vertebrata</taxon>
        <taxon>Euteleostomi</taxon>
        <taxon>Actinopterygii</taxon>
        <taxon>Neopterygii</taxon>
        <taxon>Teleostei</taxon>
        <taxon>Ostariophysi</taxon>
        <taxon>Siluriformes</taxon>
        <taxon>Bagridae</taxon>
        <taxon>Tachysurus</taxon>
    </lineage>
</organism>
<dbReference type="Gene3D" id="6.10.250.3000">
    <property type="match status" value="1"/>
</dbReference>
<feature type="region of interest" description="Disordered" evidence="7">
    <location>
        <begin position="904"/>
        <end position="938"/>
    </location>
</feature>
<dbReference type="GO" id="GO:0042043">
    <property type="term" value="F:neurexin family protein binding"/>
    <property type="evidence" value="ECO:0007669"/>
    <property type="project" value="TreeGrafter"/>
</dbReference>
<dbReference type="CDD" id="cd04020">
    <property type="entry name" value="C2B_SLP_1-2-3-4"/>
    <property type="match status" value="1"/>
</dbReference>
<evidence type="ECO:0000256" key="7">
    <source>
        <dbReference type="SAM" id="MobiDB-lite"/>
    </source>
</evidence>
<feature type="compositionally biased region" description="Polar residues" evidence="7">
    <location>
        <begin position="241"/>
        <end position="264"/>
    </location>
</feature>
<feature type="compositionally biased region" description="Acidic residues" evidence="7">
    <location>
        <begin position="1440"/>
        <end position="1449"/>
    </location>
</feature>
<dbReference type="Gene3D" id="2.60.40.150">
    <property type="entry name" value="C2 domain"/>
    <property type="match status" value="2"/>
</dbReference>
<feature type="compositionally biased region" description="Low complexity" evidence="7">
    <location>
        <begin position="276"/>
        <end position="288"/>
    </location>
</feature>
<evidence type="ECO:0000313" key="11">
    <source>
        <dbReference type="Proteomes" id="UP001187315"/>
    </source>
</evidence>
<reference evidence="10" key="1">
    <citation type="submission" date="2023-08" db="EMBL/GenBank/DDBJ databases">
        <title>Pelteobagrus vachellii genome.</title>
        <authorList>
            <person name="Liu H."/>
        </authorList>
    </citation>
    <scope>NUCLEOTIDE SEQUENCE</scope>
    <source>
        <strain evidence="10">PRFRI_2022a</strain>
        <tissue evidence="10">Muscle</tissue>
    </source>
</reference>
<keyword evidence="4" id="KW-0677">Repeat</keyword>
<feature type="compositionally biased region" description="Polar residues" evidence="7">
    <location>
        <begin position="97"/>
        <end position="110"/>
    </location>
</feature>
<feature type="region of interest" description="Disordered" evidence="7">
    <location>
        <begin position="850"/>
        <end position="889"/>
    </location>
</feature>